<comment type="catalytic activity">
    <reaction evidence="2">
        <text>2 GTP = 3',3'-c-di-GMP + 2 diphosphate</text>
        <dbReference type="Rhea" id="RHEA:24898"/>
        <dbReference type="ChEBI" id="CHEBI:33019"/>
        <dbReference type="ChEBI" id="CHEBI:37565"/>
        <dbReference type="ChEBI" id="CHEBI:58805"/>
        <dbReference type="EC" id="2.7.7.65"/>
    </reaction>
</comment>
<sequence>MKFILLILFFLSPFAFANTDQQIDIELSQLEKTMKTSPDEGEVLFSALHDKSSILNNDQLARLWMIDAQRQIMIGNFETALIRLDDVQKVATDRILLTQSYMYKVTSYIGLENYTSAFIELRKNLERVETYQDLELKLESYLRILNVYLDMDAYKESKRISEKLLDLNKQQSPKSHCYGLVGLGYSNLNLRLYQEATSTFDEAYAYCQTHEFSLVGAMALKGLAEINLEMSEYSKAKEQLETALIVYQRFNFSYELSRTNALLAIVHYHIKEFETATHYAELVNALPNDSIYMLPKRKVSEILSMLANRQGRYKEAYQYQVLAHALDMQIINEKKVKENAYQMVKFDSAEKTRELNQLVQDHEMIAKQRSMLNNEKSSSFMFSTVLVGTVAFLSLMLSAAWMQRNQFRKQAQIDALTGLYNRGAGIEKAENEFIQVQAQQGSISVIVIDLDWFKKINDSYGHATGDWALKKVADTITEHKRASDIVCRLGGEEFAIFMPFTDIDFAYECAQSLCTAFANINTRYSGHQFTITGSFGVSDLTNDDLSLDPILNRADNALYKAKSEGRNRVVKS</sequence>
<dbReference type="NCBIfam" id="TIGR00254">
    <property type="entry name" value="GGDEF"/>
    <property type="match status" value="1"/>
</dbReference>
<dbReference type="RefSeq" id="WP_248954995.1">
    <property type="nucleotide sequence ID" value="NZ_JAKIKU010000002.1"/>
</dbReference>
<dbReference type="Gene3D" id="1.25.40.10">
    <property type="entry name" value="Tetratricopeptide repeat domain"/>
    <property type="match status" value="1"/>
</dbReference>
<feature type="transmembrane region" description="Helical" evidence="3">
    <location>
        <begin position="380"/>
        <end position="402"/>
    </location>
</feature>
<reference evidence="6 7" key="1">
    <citation type="submission" date="2022-01" db="EMBL/GenBank/DDBJ databases">
        <title>Whole genome-based taxonomy of the Shewanellaceae.</title>
        <authorList>
            <person name="Martin-Rodriguez A.J."/>
        </authorList>
    </citation>
    <scope>NUCLEOTIDE SEQUENCE [LARGE SCALE GENOMIC DNA]</scope>
    <source>
        <strain evidence="6 7">DSM 24955</strain>
    </source>
</reference>
<dbReference type="Gene3D" id="3.30.70.270">
    <property type="match status" value="1"/>
</dbReference>
<keyword evidence="3" id="KW-0472">Membrane</keyword>
<dbReference type="PROSITE" id="PS50887">
    <property type="entry name" value="GGDEF"/>
    <property type="match status" value="1"/>
</dbReference>
<organism evidence="6 7">
    <name type="scientific">Shewanella electrodiphila</name>
    <dbReference type="NCBI Taxonomy" id="934143"/>
    <lineage>
        <taxon>Bacteria</taxon>
        <taxon>Pseudomonadati</taxon>
        <taxon>Pseudomonadota</taxon>
        <taxon>Gammaproteobacteria</taxon>
        <taxon>Alteromonadales</taxon>
        <taxon>Shewanellaceae</taxon>
        <taxon>Shewanella</taxon>
    </lineage>
</organism>
<dbReference type="Proteomes" id="UP001202134">
    <property type="component" value="Unassembled WGS sequence"/>
</dbReference>
<dbReference type="SUPFAM" id="SSF55073">
    <property type="entry name" value="Nucleotide cyclase"/>
    <property type="match status" value="1"/>
</dbReference>
<dbReference type="CDD" id="cd01949">
    <property type="entry name" value="GGDEF"/>
    <property type="match status" value="1"/>
</dbReference>
<feature type="chain" id="PRO_5046584674" description="diguanylate cyclase" evidence="4">
    <location>
        <begin position="18"/>
        <end position="572"/>
    </location>
</feature>
<name>A0ABT0KN02_9GAMM</name>
<keyword evidence="3" id="KW-0812">Transmembrane</keyword>
<dbReference type="SUPFAM" id="SSF48452">
    <property type="entry name" value="TPR-like"/>
    <property type="match status" value="1"/>
</dbReference>
<dbReference type="InterPro" id="IPR011990">
    <property type="entry name" value="TPR-like_helical_dom_sf"/>
</dbReference>
<dbReference type="PANTHER" id="PTHR45138:SF9">
    <property type="entry name" value="DIGUANYLATE CYCLASE DGCM-RELATED"/>
    <property type="match status" value="1"/>
</dbReference>
<dbReference type="EMBL" id="JAKIKU010000002">
    <property type="protein sequence ID" value="MCL1044720.1"/>
    <property type="molecule type" value="Genomic_DNA"/>
</dbReference>
<dbReference type="InterPro" id="IPR000160">
    <property type="entry name" value="GGDEF_dom"/>
</dbReference>
<accession>A0ABT0KN02</accession>
<keyword evidence="7" id="KW-1185">Reference proteome</keyword>
<dbReference type="Pfam" id="PF00990">
    <property type="entry name" value="GGDEF"/>
    <property type="match status" value="1"/>
</dbReference>
<keyword evidence="4" id="KW-0732">Signal</keyword>
<evidence type="ECO:0000259" key="5">
    <source>
        <dbReference type="PROSITE" id="PS50887"/>
    </source>
</evidence>
<evidence type="ECO:0000256" key="1">
    <source>
        <dbReference type="ARBA" id="ARBA00012528"/>
    </source>
</evidence>
<feature type="signal peptide" evidence="4">
    <location>
        <begin position="1"/>
        <end position="17"/>
    </location>
</feature>
<protein>
    <recommendedName>
        <fullName evidence="1">diguanylate cyclase</fullName>
        <ecNumber evidence="1">2.7.7.65</ecNumber>
    </recommendedName>
</protein>
<comment type="caution">
    <text evidence="6">The sequence shown here is derived from an EMBL/GenBank/DDBJ whole genome shotgun (WGS) entry which is preliminary data.</text>
</comment>
<dbReference type="SMART" id="SM00267">
    <property type="entry name" value="GGDEF"/>
    <property type="match status" value="1"/>
</dbReference>
<evidence type="ECO:0000256" key="2">
    <source>
        <dbReference type="ARBA" id="ARBA00034247"/>
    </source>
</evidence>
<proteinExistence type="predicted"/>
<evidence type="ECO:0000313" key="6">
    <source>
        <dbReference type="EMBL" id="MCL1044720.1"/>
    </source>
</evidence>
<keyword evidence="3" id="KW-1133">Transmembrane helix</keyword>
<evidence type="ECO:0000256" key="4">
    <source>
        <dbReference type="SAM" id="SignalP"/>
    </source>
</evidence>
<feature type="domain" description="GGDEF" evidence="5">
    <location>
        <begin position="441"/>
        <end position="572"/>
    </location>
</feature>
<dbReference type="InterPro" id="IPR029787">
    <property type="entry name" value="Nucleotide_cyclase"/>
</dbReference>
<dbReference type="InterPro" id="IPR043128">
    <property type="entry name" value="Rev_trsase/Diguanyl_cyclase"/>
</dbReference>
<dbReference type="EC" id="2.7.7.65" evidence="1"/>
<evidence type="ECO:0000313" key="7">
    <source>
        <dbReference type="Proteomes" id="UP001202134"/>
    </source>
</evidence>
<dbReference type="PANTHER" id="PTHR45138">
    <property type="entry name" value="REGULATORY COMPONENTS OF SENSORY TRANSDUCTION SYSTEM"/>
    <property type="match status" value="1"/>
</dbReference>
<evidence type="ECO:0000256" key="3">
    <source>
        <dbReference type="SAM" id="Phobius"/>
    </source>
</evidence>
<gene>
    <name evidence="6" type="ORF">L2737_05180</name>
</gene>
<dbReference type="InterPro" id="IPR050469">
    <property type="entry name" value="Diguanylate_Cyclase"/>
</dbReference>